<proteinExistence type="predicted"/>
<evidence type="ECO:0000256" key="1">
    <source>
        <dbReference type="ARBA" id="ARBA00022649"/>
    </source>
</evidence>
<dbReference type="InterPro" id="IPR035093">
    <property type="entry name" value="RelE/ParE_toxin_dom_sf"/>
</dbReference>
<dbReference type="InterPro" id="IPR007712">
    <property type="entry name" value="RelE/ParE_toxin"/>
</dbReference>
<keyword evidence="1" id="KW-1277">Toxin-antitoxin system</keyword>
<name>A0A921LT14_9ACTN</name>
<organism evidence="2 3">
    <name type="scientific">Enorma phocaeensis</name>
    <dbReference type="NCBI Taxonomy" id="1871019"/>
    <lineage>
        <taxon>Bacteria</taxon>
        <taxon>Bacillati</taxon>
        <taxon>Actinomycetota</taxon>
        <taxon>Coriobacteriia</taxon>
        <taxon>Coriobacteriales</taxon>
        <taxon>Coriobacteriaceae</taxon>
        <taxon>Enorma</taxon>
    </lineage>
</organism>
<evidence type="ECO:0000313" key="2">
    <source>
        <dbReference type="EMBL" id="HJG36751.1"/>
    </source>
</evidence>
<dbReference type="RefSeq" id="WP_273189089.1">
    <property type="nucleotide sequence ID" value="NZ_DYUZ01000010.1"/>
</dbReference>
<evidence type="ECO:0000313" key="3">
    <source>
        <dbReference type="Proteomes" id="UP000753256"/>
    </source>
</evidence>
<dbReference type="AlphaFoldDB" id="A0A921LT14"/>
<comment type="caution">
    <text evidence="2">The sequence shown here is derived from an EMBL/GenBank/DDBJ whole genome shotgun (WGS) entry which is preliminary data.</text>
</comment>
<reference evidence="2" key="2">
    <citation type="submission" date="2021-09" db="EMBL/GenBank/DDBJ databases">
        <authorList>
            <person name="Gilroy R."/>
        </authorList>
    </citation>
    <scope>NUCLEOTIDE SEQUENCE</scope>
    <source>
        <strain evidence="2">ChiHjej13B12-9602</strain>
    </source>
</reference>
<protein>
    <submittedName>
        <fullName evidence="2">Type II toxin-antitoxin system RelE/ParE family toxin</fullName>
    </submittedName>
</protein>
<dbReference type="EMBL" id="DYUZ01000010">
    <property type="protein sequence ID" value="HJG36751.1"/>
    <property type="molecule type" value="Genomic_DNA"/>
</dbReference>
<dbReference type="Gene3D" id="3.30.2310.20">
    <property type="entry name" value="RelE-like"/>
    <property type="match status" value="1"/>
</dbReference>
<reference evidence="2" key="1">
    <citation type="journal article" date="2021" name="PeerJ">
        <title>Extensive microbial diversity within the chicken gut microbiome revealed by metagenomics and culture.</title>
        <authorList>
            <person name="Gilroy R."/>
            <person name="Ravi A."/>
            <person name="Getino M."/>
            <person name="Pursley I."/>
            <person name="Horton D.L."/>
            <person name="Alikhan N.F."/>
            <person name="Baker D."/>
            <person name="Gharbi K."/>
            <person name="Hall N."/>
            <person name="Watson M."/>
            <person name="Adriaenssens E.M."/>
            <person name="Foster-Nyarko E."/>
            <person name="Jarju S."/>
            <person name="Secka A."/>
            <person name="Antonio M."/>
            <person name="Oren A."/>
            <person name="Chaudhuri R.R."/>
            <person name="La Ragione R."/>
            <person name="Hildebrand F."/>
            <person name="Pallen M.J."/>
        </authorList>
    </citation>
    <scope>NUCLEOTIDE SEQUENCE</scope>
    <source>
        <strain evidence="2">ChiHjej13B12-9602</strain>
    </source>
</reference>
<dbReference type="Proteomes" id="UP000753256">
    <property type="component" value="Unassembled WGS sequence"/>
</dbReference>
<dbReference type="Pfam" id="PF05016">
    <property type="entry name" value="ParE_toxin"/>
    <property type="match status" value="1"/>
</dbReference>
<gene>
    <name evidence="2" type="ORF">K8V70_02650</name>
</gene>
<accession>A0A921LT14</accession>
<sequence>MGEKQYSLRYLPLFWDDLHDAVSYIAGVLKNPQAAERLLDNVEAGILEHLKNPTFATVYKTQRDRRLPYYSFPVGNYMVFYVVEDDVMEVRRFLYGARDLTKMRL</sequence>